<comment type="caution">
    <text evidence="8">The sequence shown here is derived from an EMBL/GenBank/DDBJ whole genome shotgun (WGS) entry which is preliminary data.</text>
</comment>
<keyword evidence="5 7" id="KW-1133">Transmembrane helix</keyword>
<dbReference type="Pfam" id="PF01914">
    <property type="entry name" value="MarC"/>
    <property type="match status" value="1"/>
</dbReference>
<organism evidence="8 9">
    <name type="scientific">Hohaiivirga grylli</name>
    <dbReference type="NCBI Taxonomy" id="3133970"/>
    <lineage>
        <taxon>Bacteria</taxon>
        <taxon>Pseudomonadati</taxon>
        <taxon>Pseudomonadota</taxon>
        <taxon>Alphaproteobacteria</taxon>
        <taxon>Hyphomicrobiales</taxon>
        <taxon>Methylobacteriaceae</taxon>
        <taxon>Hohaiivirga</taxon>
    </lineage>
</organism>
<evidence type="ECO:0000256" key="7">
    <source>
        <dbReference type="RuleBase" id="RU362048"/>
    </source>
</evidence>
<dbReference type="PANTHER" id="PTHR33508">
    <property type="entry name" value="UPF0056 MEMBRANE PROTEIN YHCE"/>
    <property type="match status" value="1"/>
</dbReference>
<feature type="transmembrane region" description="Helical" evidence="7">
    <location>
        <begin position="6"/>
        <end position="29"/>
    </location>
</feature>
<keyword evidence="3" id="KW-1003">Cell membrane</keyword>
<evidence type="ECO:0000256" key="1">
    <source>
        <dbReference type="ARBA" id="ARBA00004651"/>
    </source>
</evidence>
<dbReference type="RefSeq" id="WP_346336919.1">
    <property type="nucleotide sequence ID" value="NZ_JBBYXI010000002.1"/>
</dbReference>
<protein>
    <recommendedName>
        <fullName evidence="7">UPF0056 membrane protein</fullName>
    </recommendedName>
</protein>
<dbReference type="EMBL" id="JBBYXI010000002">
    <property type="protein sequence ID" value="MEN3930898.1"/>
    <property type="molecule type" value="Genomic_DNA"/>
</dbReference>
<dbReference type="PANTHER" id="PTHR33508:SF1">
    <property type="entry name" value="UPF0056 MEMBRANE PROTEIN YHCE"/>
    <property type="match status" value="1"/>
</dbReference>
<name>A0ABV0BIT4_9HYPH</name>
<evidence type="ECO:0000313" key="9">
    <source>
        <dbReference type="Proteomes" id="UP001418637"/>
    </source>
</evidence>
<keyword evidence="4 7" id="KW-0812">Transmembrane</keyword>
<keyword evidence="9" id="KW-1185">Reference proteome</keyword>
<keyword evidence="6 7" id="KW-0472">Membrane</keyword>
<feature type="transmembrane region" description="Helical" evidence="7">
    <location>
        <begin position="144"/>
        <end position="168"/>
    </location>
</feature>
<feature type="transmembrane region" description="Helical" evidence="7">
    <location>
        <begin position="41"/>
        <end position="63"/>
    </location>
</feature>
<reference evidence="8 9" key="1">
    <citation type="submission" date="2024-04" db="EMBL/GenBank/DDBJ databases">
        <title>A novel species isolated from cricket.</title>
        <authorList>
            <person name="Wang H.-C."/>
        </authorList>
    </citation>
    <scope>NUCLEOTIDE SEQUENCE [LARGE SCALE GENOMIC DNA]</scope>
    <source>
        <strain evidence="8 9">WL0021</strain>
    </source>
</reference>
<proteinExistence type="inferred from homology"/>
<evidence type="ECO:0000256" key="6">
    <source>
        <dbReference type="ARBA" id="ARBA00023136"/>
    </source>
</evidence>
<evidence type="ECO:0000256" key="2">
    <source>
        <dbReference type="ARBA" id="ARBA00009784"/>
    </source>
</evidence>
<feature type="transmembrane region" description="Helical" evidence="7">
    <location>
        <begin position="180"/>
        <end position="200"/>
    </location>
</feature>
<feature type="transmembrane region" description="Helical" evidence="7">
    <location>
        <begin position="114"/>
        <end position="138"/>
    </location>
</feature>
<comment type="subcellular location">
    <subcellularLocation>
        <location evidence="1 7">Cell membrane</location>
        <topology evidence="1 7">Multi-pass membrane protein</topology>
    </subcellularLocation>
</comment>
<evidence type="ECO:0000256" key="3">
    <source>
        <dbReference type="ARBA" id="ARBA00022475"/>
    </source>
</evidence>
<evidence type="ECO:0000256" key="5">
    <source>
        <dbReference type="ARBA" id="ARBA00022989"/>
    </source>
</evidence>
<comment type="similarity">
    <text evidence="2 7">Belongs to the UPF0056 (MarC) family.</text>
</comment>
<feature type="transmembrane region" description="Helical" evidence="7">
    <location>
        <begin position="69"/>
        <end position="91"/>
    </location>
</feature>
<accession>A0ABV0BIT4</accession>
<dbReference type="Proteomes" id="UP001418637">
    <property type="component" value="Unassembled WGS sequence"/>
</dbReference>
<dbReference type="InterPro" id="IPR002771">
    <property type="entry name" value="Multi_antbiot-R_MarC"/>
</dbReference>
<dbReference type="NCBIfam" id="TIGR00427">
    <property type="entry name" value="NAAT family transporter"/>
    <property type="match status" value="1"/>
</dbReference>
<sequence>MPFDTFTSALVTLLVTLDPIALAPVFLSLTHGMSKAERNQVGFRASLIAFVILAFFCLGGEAAMRALGIGLPAFRIAGGLLLFWIACEMVFEKRTERKAQTAETAITKDHIRNVAAFPLGIPLLAGPGTITVIILYSGQAGGNYAYTATLLLAIAIGVLCCFLVFLVAQTLSRILGVTGNIVMSRLFGMILAGMAVQFILDGIKAAFS</sequence>
<gene>
    <name evidence="8" type="ORF">WJT86_07485</name>
</gene>
<evidence type="ECO:0000256" key="4">
    <source>
        <dbReference type="ARBA" id="ARBA00022692"/>
    </source>
</evidence>
<evidence type="ECO:0000313" key="8">
    <source>
        <dbReference type="EMBL" id="MEN3930898.1"/>
    </source>
</evidence>